<feature type="signal peptide" evidence="2">
    <location>
        <begin position="1"/>
        <end position="19"/>
    </location>
</feature>
<feature type="chain" id="PRO_5020414258" evidence="2">
    <location>
        <begin position="20"/>
        <end position="230"/>
    </location>
</feature>
<feature type="region of interest" description="Disordered" evidence="1">
    <location>
        <begin position="173"/>
        <end position="203"/>
    </location>
</feature>
<name>A0A4Q9MK41_9APHY</name>
<organism evidence="3">
    <name type="scientific">Dichomitus squalens</name>
    <dbReference type="NCBI Taxonomy" id="114155"/>
    <lineage>
        <taxon>Eukaryota</taxon>
        <taxon>Fungi</taxon>
        <taxon>Dikarya</taxon>
        <taxon>Basidiomycota</taxon>
        <taxon>Agaricomycotina</taxon>
        <taxon>Agaricomycetes</taxon>
        <taxon>Polyporales</taxon>
        <taxon>Polyporaceae</taxon>
        <taxon>Dichomitus</taxon>
    </lineage>
</organism>
<gene>
    <name evidence="3" type="ORF">BD311DRAFT_865856</name>
</gene>
<protein>
    <submittedName>
        <fullName evidence="3">Uncharacterized protein</fullName>
    </submittedName>
</protein>
<sequence>MRSVFGTAVALSAVAASSAEQIVLTVSGTTTTNASTVSQLAEVTANIGGIVFSNFQDLSHDRATVLHQGWDVDNRSAIQSEVASPRIPAHDTNITVNGFNLGSRDGGNGAAITSLPVTMTDNNTIMFCDANTCAEGGVGGITVDESSTETLDGLRMVFADCITRGSQRNAMRLNGTSTSLSSLSATRTEANGGSSSTSTSSAINKSSGAERAVALGLAAVVPMIAAAFLL</sequence>
<dbReference type="Proteomes" id="UP000292957">
    <property type="component" value="Unassembled WGS sequence"/>
</dbReference>
<dbReference type="EMBL" id="ML143427">
    <property type="protein sequence ID" value="TBU27930.1"/>
    <property type="molecule type" value="Genomic_DNA"/>
</dbReference>
<feature type="compositionally biased region" description="Low complexity" evidence="1">
    <location>
        <begin position="176"/>
        <end position="203"/>
    </location>
</feature>
<evidence type="ECO:0000256" key="1">
    <source>
        <dbReference type="SAM" id="MobiDB-lite"/>
    </source>
</evidence>
<dbReference type="AlphaFoldDB" id="A0A4Q9MK41"/>
<evidence type="ECO:0000313" key="3">
    <source>
        <dbReference type="EMBL" id="TBU27930.1"/>
    </source>
</evidence>
<proteinExistence type="predicted"/>
<evidence type="ECO:0000256" key="2">
    <source>
        <dbReference type="SAM" id="SignalP"/>
    </source>
</evidence>
<dbReference type="OrthoDB" id="2331100at2759"/>
<accession>A0A4Q9MK41</accession>
<keyword evidence="2" id="KW-0732">Signal</keyword>
<reference evidence="3" key="1">
    <citation type="submission" date="2019-01" db="EMBL/GenBank/DDBJ databases">
        <title>Draft genome sequences of three monokaryotic isolates of the white-rot basidiomycete fungus Dichomitus squalens.</title>
        <authorList>
            <consortium name="DOE Joint Genome Institute"/>
            <person name="Lopez S.C."/>
            <person name="Andreopoulos B."/>
            <person name="Pangilinan J."/>
            <person name="Lipzen A."/>
            <person name="Riley R."/>
            <person name="Ahrendt S."/>
            <person name="Ng V."/>
            <person name="Barry K."/>
            <person name="Daum C."/>
            <person name="Grigoriev I.V."/>
            <person name="Hilden K.S."/>
            <person name="Makela M.R."/>
            <person name="de Vries R.P."/>
        </authorList>
    </citation>
    <scope>NUCLEOTIDE SEQUENCE [LARGE SCALE GENOMIC DNA]</scope>
    <source>
        <strain evidence="3">OM18370.1</strain>
    </source>
</reference>